<dbReference type="Proteomes" id="UP000515180">
    <property type="component" value="Unplaced"/>
</dbReference>
<keyword evidence="7" id="KW-0809">Transit peptide</keyword>
<evidence type="ECO:0000256" key="2">
    <source>
        <dbReference type="ARBA" id="ARBA00008551"/>
    </source>
</evidence>
<evidence type="ECO:0000256" key="9">
    <source>
        <dbReference type="ARBA" id="ARBA00023128"/>
    </source>
</evidence>
<protein>
    <recommendedName>
        <fullName evidence="11">Small ribosomal subunit protein mS39</fullName>
    </recommendedName>
</protein>
<accession>A0A6P8KWA1</accession>
<sequence length="686" mass="79643">MHIQLHVNTFTRTHILTAENCFSSRTGFGFLINFIQFFVICQRVYFNIHTYIRRTSCVELKRLKSSLSVSNSKVKIPARIQRGPTDILEALEQTMPKDSGNISYLYHDDPYLYPLRRTEYRSFALSYEAGRKAAKWIHNEHRDLFPKHLSEPEIEAFTPLPTYTDKSQVSEEILLHTISKRIVPDALHIYKLLDYNVSNDTKQILLELLCFYNNYSQSNSRLEEWYTIKQDKYVWQYKPEINELFEFLKTQDSSTAAAAYNAMICGLAKHSRINEAWILYDECKEKDIPLNITTYNYLLTLIPENFGYKHELKMKHLLDILNTINKKRIKPNVRTLNAALRMMKKNDEDIAFRLIMDFKRMNIKFSLASYYYIIIISTKNSQNAQATFVDILRSIENRSFSIEDPMDNKFFRHAMYMASAFCNREAGDMIHKLLLTGDNYNFISSAGTESGYYVPYISLVLSTSTVDEFFEFYKQLVPNIYVPTTHCFLEIIQHLKLHSPAIVVKYLQKLWLDIHSICHTDLSLKLEVLSLMKMDVLPADSPLKTVFMDAAWDCWQAIQKEITTKQETYSPLENATTACIAVILLHGGRIEESIEVLKYIVKESDLFLPTMKEKQVNELFESYISKECILGAFLILEYSVNSGFPDIAKMATELHNLPQLTDAYRKELIDLVGAEALNSSNTEKSN</sequence>
<dbReference type="GO" id="GO:0005739">
    <property type="term" value="C:mitochondrion"/>
    <property type="evidence" value="ECO:0007669"/>
    <property type="project" value="UniProtKB-SubCell"/>
</dbReference>
<dbReference type="OrthoDB" id="185373at2759"/>
<proteinExistence type="inferred from homology"/>
<dbReference type="NCBIfam" id="TIGR00756">
    <property type="entry name" value="PPR"/>
    <property type="match status" value="1"/>
</dbReference>
<evidence type="ECO:0000256" key="1">
    <source>
        <dbReference type="ARBA" id="ARBA00004173"/>
    </source>
</evidence>
<dbReference type="InterPro" id="IPR002885">
    <property type="entry name" value="PPR_rpt"/>
</dbReference>
<keyword evidence="6" id="KW-0694">RNA-binding</keyword>
<dbReference type="InterPro" id="IPR011990">
    <property type="entry name" value="TPR-like_helical_dom_sf"/>
</dbReference>
<dbReference type="GO" id="GO:0019843">
    <property type="term" value="F:rRNA binding"/>
    <property type="evidence" value="ECO:0007669"/>
    <property type="project" value="UniProtKB-KW"/>
</dbReference>
<dbReference type="PANTHER" id="PTHR16276:SF1">
    <property type="entry name" value="SMALL RIBOSOMAL SUBUNIT PROTEIN MS39"/>
    <property type="match status" value="1"/>
</dbReference>
<dbReference type="PANTHER" id="PTHR16276">
    <property type="entry name" value="PENTATRICOPEPTIDE REPEAT DOMAIN-CONTAINING PROTEIN 3"/>
    <property type="match status" value="1"/>
</dbReference>
<keyword evidence="4" id="KW-0677">Repeat</keyword>
<dbReference type="GO" id="GO:0032543">
    <property type="term" value="P:mitochondrial translation"/>
    <property type="evidence" value="ECO:0007669"/>
    <property type="project" value="InterPro"/>
</dbReference>
<evidence type="ECO:0000256" key="10">
    <source>
        <dbReference type="ARBA" id="ARBA00023274"/>
    </source>
</evidence>
<evidence type="ECO:0000256" key="6">
    <source>
        <dbReference type="ARBA" id="ARBA00022884"/>
    </source>
</evidence>
<dbReference type="GO" id="GO:0006417">
    <property type="term" value="P:regulation of translation"/>
    <property type="evidence" value="ECO:0007669"/>
    <property type="project" value="UniProtKB-KW"/>
</dbReference>
<keyword evidence="9" id="KW-0496">Mitochondrion</keyword>
<feature type="repeat" description="PPR" evidence="12">
    <location>
        <begin position="256"/>
        <end position="290"/>
    </location>
</feature>
<evidence type="ECO:0000256" key="3">
    <source>
        <dbReference type="ARBA" id="ARBA00022730"/>
    </source>
</evidence>
<evidence type="ECO:0000256" key="12">
    <source>
        <dbReference type="PROSITE-ProRule" id="PRU00708"/>
    </source>
</evidence>
<evidence type="ECO:0000313" key="13">
    <source>
        <dbReference type="Proteomes" id="UP000515180"/>
    </source>
</evidence>
<dbReference type="RefSeq" id="XP_033174925.1">
    <property type="nucleotide sequence ID" value="XM_033319034.1"/>
</dbReference>
<keyword evidence="8" id="KW-0689">Ribosomal protein</keyword>
<name>A0A6P8KWA1_BOMIM</name>
<evidence type="ECO:0000256" key="11">
    <source>
        <dbReference type="ARBA" id="ARBA00035134"/>
    </source>
</evidence>
<keyword evidence="10" id="KW-0687">Ribonucleoprotein</keyword>
<dbReference type="InterPro" id="IPR055063">
    <property type="entry name" value="Rib_mS39_PPR"/>
</dbReference>
<dbReference type="GO" id="GO:0005840">
    <property type="term" value="C:ribosome"/>
    <property type="evidence" value="ECO:0007669"/>
    <property type="project" value="UniProtKB-KW"/>
</dbReference>
<keyword evidence="5" id="KW-0810">Translation regulation</keyword>
<comment type="similarity">
    <text evidence="2">Belongs to the mitochondrion-specific ribosomal protein mS39 family.</text>
</comment>
<organism evidence="13 14">
    <name type="scientific">Bombus impatiens</name>
    <name type="common">Bumblebee</name>
    <dbReference type="NCBI Taxonomy" id="132113"/>
    <lineage>
        <taxon>Eukaryota</taxon>
        <taxon>Metazoa</taxon>
        <taxon>Ecdysozoa</taxon>
        <taxon>Arthropoda</taxon>
        <taxon>Hexapoda</taxon>
        <taxon>Insecta</taxon>
        <taxon>Pterygota</taxon>
        <taxon>Neoptera</taxon>
        <taxon>Endopterygota</taxon>
        <taxon>Hymenoptera</taxon>
        <taxon>Apocrita</taxon>
        <taxon>Aculeata</taxon>
        <taxon>Apoidea</taxon>
        <taxon>Anthophila</taxon>
        <taxon>Apidae</taxon>
        <taxon>Bombus</taxon>
        <taxon>Pyrobombus</taxon>
    </lineage>
</organism>
<evidence type="ECO:0000256" key="4">
    <source>
        <dbReference type="ARBA" id="ARBA00022737"/>
    </source>
</evidence>
<gene>
    <name evidence="14" type="primary">LOC100743216</name>
</gene>
<keyword evidence="13" id="KW-1185">Reference proteome</keyword>
<dbReference type="AlphaFoldDB" id="A0A6P8KWA1"/>
<dbReference type="InterPro" id="IPR037387">
    <property type="entry name" value="PTCD3"/>
</dbReference>
<keyword evidence="3" id="KW-0699">rRNA-binding</keyword>
<evidence type="ECO:0000256" key="5">
    <source>
        <dbReference type="ARBA" id="ARBA00022845"/>
    </source>
</evidence>
<dbReference type="GO" id="GO:0043024">
    <property type="term" value="F:ribosomal small subunit binding"/>
    <property type="evidence" value="ECO:0007669"/>
    <property type="project" value="InterPro"/>
</dbReference>
<reference evidence="14" key="1">
    <citation type="submission" date="2025-08" db="UniProtKB">
        <authorList>
            <consortium name="RefSeq"/>
        </authorList>
    </citation>
    <scope>IDENTIFICATION</scope>
</reference>
<evidence type="ECO:0000256" key="8">
    <source>
        <dbReference type="ARBA" id="ARBA00022980"/>
    </source>
</evidence>
<comment type="subcellular location">
    <subcellularLocation>
        <location evidence="1">Mitochondrion</location>
    </subcellularLocation>
</comment>
<dbReference type="GeneID" id="100743216"/>
<dbReference type="Gene3D" id="1.25.40.10">
    <property type="entry name" value="Tetratricopeptide repeat domain"/>
    <property type="match status" value="1"/>
</dbReference>
<dbReference type="PROSITE" id="PS51375">
    <property type="entry name" value="PPR"/>
    <property type="match status" value="1"/>
</dbReference>
<dbReference type="Pfam" id="PF13812">
    <property type="entry name" value="PPR_3"/>
    <property type="match status" value="1"/>
</dbReference>
<evidence type="ECO:0000256" key="7">
    <source>
        <dbReference type="ARBA" id="ARBA00022946"/>
    </source>
</evidence>
<dbReference type="Pfam" id="PF22330">
    <property type="entry name" value="Rib_mS39_PPR"/>
    <property type="match status" value="1"/>
</dbReference>
<evidence type="ECO:0000313" key="14">
    <source>
        <dbReference type="RefSeq" id="XP_033174925.1"/>
    </source>
</evidence>
<dbReference type="GO" id="GO:1990904">
    <property type="term" value="C:ribonucleoprotein complex"/>
    <property type="evidence" value="ECO:0007669"/>
    <property type="project" value="UniProtKB-KW"/>
</dbReference>